<protein>
    <submittedName>
        <fullName evidence="8">Pyruvate formate lyase activating enzyme</fullName>
    </submittedName>
</protein>
<dbReference type="InterPro" id="IPR034457">
    <property type="entry name" value="Organic_radical-activating"/>
</dbReference>
<dbReference type="InterPro" id="IPR058240">
    <property type="entry name" value="rSAM_sf"/>
</dbReference>
<dbReference type="OrthoDB" id="9782387at2"/>
<reference evidence="8 9" key="1">
    <citation type="submission" date="2019-03" db="EMBL/GenBank/DDBJ databases">
        <title>Freshwater and sediment microbial communities from various areas in North America, analyzing microbe dynamics in response to fracking.</title>
        <authorList>
            <person name="Lamendella R."/>
        </authorList>
    </citation>
    <scope>NUCLEOTIDE SEQUENCE [LARGE SCALE GENOMIC DNA]</scope>
    <source>
        <strain evidence="8 9">114D</strain>
    </source>
</reference>
<keyword evidence="6" id="KW-0411">Iron-sulfur</keyword>
<gene>
    <name evidence="8" type="ORF">DET52_10692</name>
</gene>
<proteinExistence type="predicted"/>
<feature type="domain" description="Radical SAM core" evidence="7">
    <location>
        <begin position="13"/>
        <end position="230"/>
    </location>
</feature>
<evidence type="ECO:0000256" key="5">
    <source>
        <dbReference type="ARBA" id="ARBA00023004"/>
    </source>
</evidence>
<dbReference type="Pfam" id="PF04055">
    <property type="entry name" value="Radical_SAM"/>
    <property type="match status" value="1"/>
</dbReference>
<dbReference type="GO" id="GO:0016829">
    <property type="term" value="F:lyase activity"/>
    <property type="evidence" value="ECO:0007669"/>
    <property type="project" value="UniProtKB-KW"/>
</dbReference>
<keyword evidence="5" id="KW-0408">Iron</keyword>
<dbReference type="PANTHER" id="PTHR30352">
    <property type="entry name" value="PYRUVATE FORMATE-LYASE-ACTIVATING ENZYME"/>
    <property type="match status" value="1"/>
</dbReference>
<evidence type="ECO:0000256" key="4">
    <source>
        <dbReference type="ARBA" id="ARBA00022723"/>
    </source>
</evidence>
<dbReference type="GO" id="GO:0051539">
    <property type="term" value="F:4 iron, 4 sulfur cluster binding"/>
    <property type="evidence" value="ECO:0007669"/>
    <property type="project" value="UniProtKB-KW"/>
</dbReference>
<dbReference type="SFLD" id="SFLDG01094">
    <property type="entry name" value="Uncharacterised_Radical_SAM_Su"/>
    <property type="match status" value="1"/>
</dbReference>
<dbReference type="SFLD" id="SFLDG01067">
    <property type="entry name" value="SPASM/twitch_domain_containing"/>
    <property type="match status" value="1"/>
</dbReference>
<keyword evidence="3" id="KW-0949">S-adenosyl-L-methionine</keyword>
<sequence>MNISGWIKQSLMDYPGKIASVIFTQGCNFRCPYCHNPELIPKGKGRIDENEVLTHLRKNQMLLDGIVISGGEPTMQSDLTDFIREVKSLGLAVKLDTNGSQSNRLEQLLAEGLVDYIAMDIKSELCSADYSKNSGIPVSTPCLNEIRRSIQLLIRSGVEHEFRTTVCRELISMENLHGILAEMTGAKRYFIQHYRPAEKHTTMPFSAYSNEEIAGWLAIANQKLTVAIRD</sequence>
<evidence type="ECO:0000313" key="8">
    <source>
        <dbReference type="EMBL" id="TDN99883.1"/>
    </source>
</evidence>
<dbReference type="AlphaFoldDB" id="A0A4R6GWV6"/>
<keyword evidence="8" id="KW-0670">Pyruvate</keyword>
<dbReference type="PANTHER" id="PTHR30352:SF13">
    <property type="entry name" value="GLYCYL-RADICAL ENZYME ACTIVATING ENZYME YJJW-RELATED"/>
    <property type="match status" value="1"/>
</dbReference>
<dbReference type="NCBIfam" id="TIGR02495">
    <property type="entry name" value="NrdG2"/>
    <property type="match status" value="1"/>
</dbReference>
<dbReference type="InterPro" id="IPR012840">
    <property type="entry name" value="NrdG2"/>
</dbReference>
<name>A0A4R6GWV6_9BACT</name>
<keyword evidence="4" id="KW-0479">Metal-binding</keyword>
<dbReference type="Proteomes" id="UP000294848">
    <property type="component" value="Unassembled WGS sequence"/>
</dbReference>
<evidence type="ECO:0000256" key="2">
    <source>
        <dbReference type="ARBA" id="ARBA00022485"/>
    </source>
</evidence>
<dbReference type="GO" id="GO:0046872">
    <property type="term" value="F:metal ion binding"/>
    <property type="evidence" value="ECO:0007669"/>
    <property type="project" value="UniProtKB-KW"/>
</dbReference>
<dbReference type="InterPro" id="IPR007197">
    <property type="entry name" value="rSAM"/>
</dbReference>
<evidence type="ECO:0000256" key="1">
    <source>
        <dbReference type="ARBA" id="ARBA00001966"/>
    </source>
</evidence>
<keyword evidence="8" id="KW-0456">Lyase</keyword>
<dbReference type="Gene3D" id="3.20.20.70">
    <property type="entry name" value="Aldolase class I"/>
    <property type="match status" value="1"/>
</dbReference>
<dbReference type="SFLD" id="SFLDS00029">
    <property type="entry name" value="Radical_SAM"/>
    <property type="match status" value="1"/>
</dbReference>
<accession>A0A4R6GWV6</accession>
<dbReference type="InterPro" id="IPR013785">
    <property type="entry name" value="Aldolase_TIM"/>
</dbReference>
<dbReference type="PROSITE" id="PS51918">
    <property type="entry name" value="RADICAL_SAM"/>
    <property type="match status" value="1"/>
</dbReference>
<comment type="caution">
    <text evidence="8">The sequence shown here is derived from an EMBL/GenBank/DDBJ whole genome shotgun (WGS) entry which is preliminary data.</text>
</comment>
<dbReference type="RefSeq" id="WP_133465438.1">
    <property type="nucleotide sequence ID" value="NZ_SNWI01000006.1"/>
</dbReference>
<evidence type="ECO:0000313" key="9">
    <source>
        <dbReference type="Proteomes" id="UP000294848"/>
    </source>
</evidence>
<comment type="cofactor">
    <cofactor evidence="1">
        <name>[4Fe-4S] cluster</name>
        <dbReference type="ChEBI" id="CHEBI:49883"/>
    </cofactor>
</comment>
<dbReference type="EMBL" id="SNWI01000006">
    <property type="protein sequence ID" value="TDN99883.1"/>
    <property type="molecule type" value="Genomic_DNA"/>
</dbReference>
<keyword evidence="2" id="KW-0004">4Fe-4S</keyword>
<evidence type="ECO:0000256" key="3">
    <source>
        <dbReference type="ARBA" id="ARBA00022691"/>
    </source>
</evidence>
<evidence type="ECO:0000256" key="6">
    <source>
        <dbReference type="ARBA" id="ARBA00023014"/>
    </source>
</evidence>
<evidence type="ECO:0000259" key="7">
    <source>
        <dbReference type="PROSITE" id="PS51918"/>
    </source>
</evidence>
<dbReference type="CDD" id="cd01335">
    <property type="entry name" value="Radical_SAM"/>
    <property type="match status" value="1"/>
</dbReference>
<organism evidence="8 9">
    <name type="scientific">Sunxiuqinia elliptica</name>
    <dbReference type="NCBI Taxonomy" id="655355"/>
    <lineage>
        <taxon>Bacteria</taxon>
        <taxon>Pseudomonadati</taxon>
        <taxon>Bacteroidota</taxon>
        <taxon>Bacteroidia</taxon>
        <taxon>Marinilabiliales</taxon>
        <taxon>Prolixibacteraceae</taxon>
        <taxon>Sunxiuqinia</taxon>
    </lineage>
</organism>
<dbReference type="SUPFAM" id="SSF102114">
    <property type="entry name" value="Radical SAM enzymes"/>
    <property type="match status" value="1"/>
</dbReference>